<feature type="region of interest" description="Disordered" evidence="3">
    <location>
        <begin position="1"/>
        <end position="21"/>
    </location>
</feature>
<dbReference type="GO" id="GO:0005576">
    <property type="term" value="C:extracellular region"/>
    <property type="evidence" value="ECO:0007669"/>
    <property type="project" value="TreeGrafter"/>
</dbReference>
<protein>
    <submittedName>
        <fullName evidence="4">Uncharacterized protein</fullName>
    </submittedName>
</protein>
<dbReference type="AlphaFoldDB" id="A0AAW1YP44"/>
<organism evidence="4 5">
    <name type="scientific">Rubus argutus</name>
    <name type="common">Southern blackberry</name>
    <dbReference type="NCBI Taxonomy" id="59490"/>
    <lineage>
        <taxon>Eukaryota</taxon>
        <taxon>Viridiplantae</taxon>
        <taxon>Streptophyta</taxon>
        <taxon>Embryophyta</taxon>
        <taxon>Tracheophyta</taxon>
        <taxon>Spermatophyta</taxon>
        <taxon>Magnoliopsida</taxon>
        <taxon>eudicotyledons</taxon>
        <taxon>Gunneridae</taxon>
        <taxon>Pentapetalae</taxon>
        <taxon>rosids</taxon>
        <taxon>fabids</taxon>
        <taxon>Rosales</taxon>
        <taxon>Rosaceae</taxon>
        <taxon>Rosoideae</taxon>
        <taxon>Rosoideae incertae sedis</taxon>
        <taxon>Rubus</taxon>
    </lineage>
</organism>
<proteinExistence type="predicted"/>
<dbReference type="InterPro" id="IPR021109">
    <property type="entry name" value="Peptidase_aspartic_dom_sf"/>
</dbReference>
<sequence>MCERQRGWRVQSRRGSRGLGGRGTLSLVSQLKEPKFSYCLTSVDNTQSTSTLLMGELPGDNYMIADSETSRSDLLGCWEAPAICLCLGNYQQQNILVLHDLVKETISFVPTKCDQL</sequence>
<dbReference type="EMBL" id="JBEDUW010000001">
    <property type="protein sequence ID" value="KAK9950492.1"/>
    <property type="molecule type" value="Genomic_DNA"/>
</dbReference>
<dbReference type="InterPro" id="IPR051708">
    <property type="entry name" value="Plant_Aspart_Prot_A1"/>
</dbReference>
<dbReference type="GO" id="GO:0006508">
    <property type="term" value="P:proteolysis"/>
    <property type="evidence" value="ECO:0007669"/>
    <property type="project" value="UniProtKB-KW"/>
</dbReference>
<evidence type="ECO:0000313" key="4">
    <source>
        <dbReference type="EMBL" id="KAK9950492.1"/>
    </source>
</evidence>
<dbReference type="PANTHER" id="PTHR47967:SF23">
    <property type="entry name" value="OS04G0448300 PROTEIN"/>
    <property type="match status" value="1"/>
</dbReference>
<evidence type="ECO:0000313" key="5">
    <source>
        <dbReference type="Proteomes" id="UP001457282"/>
    </source>
</evidence>
<evidence type="ECO:0000256" key="1">
    <source>
        <dbReference type="ARBA" id="ARBA00022670"/>
    </source>
</evidence>
<accession>A0AAW1YP44</accession>
<evidence type="ECO:0000256" key="2">
    <source>
        <dbReference type="ARBA" id="ARBA00022801"/>
    </source>
</evidence>
<keyword evidence="1" id="KW-0645">Protease</keyword>
<gene>
    <name evidence="4" type="ORF">M0R45_005979</name>
</gene>
<keyword evidence="2" id="KW-0378">Hydrolase</keyword>
<comment type="caution">
    <text evidence="4">The sequence shown here is derived from an EMBL/GenBank/DDBJ whole genome shotgun (WGS) entry which is preliminary data.</text>
</comment>
<name>A0AAW1YP44_RUBAR</name>
<dbReference type="GO" id="GO:0008233">
    <property type="term" value="F:peptidase activity"/>
    <property type="evidence" value="ECO:0007669"/>
    <property type="project" value="UniProtKB-KW"/>
</dbReference>
<dbReference type="SUPFAM" id="SSF50630">
    <property type="entry name" value="Acid proteases"/>
    <property type="match status" value="1"/>
</dbReference>
<reference evidence="4 5" key="1">
    <citation type="journal article" date="2023" name="G3 (Bethesda)">
        <title>A chromosome-length genome assembly and annotation of blackberry (Rubus argutus, cv. 'Hillquist').</title>
        <authorList>
            <person name="Bruna T."/>
            <person name="Aryal R."/>
            <person name="Dudchenko O."/>
            <person name="Sargent D.J."/>
            <person name="Mead D."/>
            <person name="Buti M."/>
            <person name="Cavallini A."/>
            <person name="Hytonen T."/>
            <person name="Andres J."/>
            <person name="Pham M."/>
            <person name="Weisz D."/>
            <person name="Mascagni F."/>
            <person name="Usai G."/>
            <person name="Natali L."/>
            <person name="Bassil N."/>
            <person name="Fernandez G.E."/>
            <person name="Lomsadze A."/>
            <person name="Armour M."/>
            <person name="Olukolu B."/>
            <person name="Poorten T."/>
            <person name="Britton C."/>
            <person name="Davik J."/>
            <person name="Ashrafi H."/>
            <person name="Aiden E.L."/>
            <person name="Borodovsky M."/>
            <person name="Worthington M."/>
        </authorList>
    </citation>
    <scope>NUCLEOTIDE SEQUENCE [LARGE SCALE GENOMIC DNA]</scope>
    <source>
        <strain evidence="4">PI 553951</strain>
    </source>
</reference>
<dbReference type="PANTHER" id="PTHR47967">
    <property type="entry name" value="OS07G0603500 PROTEIN-RELATED"/>
    <property type="match status" value="1"/>
</dbReference>
<keyword evidence="5" id="KW-1185">Reference proteome</keyword>
<dbReference type="Gene3D" id="2.40.70.10">
    <property type="entry name" value="Acid Proteases"/>
    <property type="match status" value="2"/>
</dbReference>
<evidence type="ECO:0000256" key="3">
    <source>
        <dbReference type="SAM" id="MobiDB-lite"/>
    </source>
</evidence>
<dbReference type="Proteomes" id="UP001457282">
    <property type="component" value="Unassembled WGS sequence"/>
</dbReference>